<evidence type="ECO:0000256" key="2">
    <source>
        <dbReference type="ARBA" id="ARBA00022448"/>
    </source>
</evidence>
<keyword evidence="4 6" id="KW-1133">Transmembrane helix</keyword>
<feature type="transmembrane region" description="Helical" evidence="6">
    <location>
        <begin position="384"/>
        <end position="406"/>
    </location>
</feature>
<evidence type="ECO:0000256" key="6">
    <source>
        <dbReference type="SAM" id="Phobius"/>
    </source>
</evidence>
<dbReference type="InterPro" id="IPR020846">
    <property type="entry name" value="MFS_dom"/>
</dbReference>
<feature type="transmembrane region" description="Helical" evidence="6">
    <location>
        <begin position="102"/>
        <end position="124"/>
    </location>
</feature>
<feature type="domain" description="Major facilitator superfamily (MFS) profile" evidence="7">
    <location>
        <begin position="65"/>
        <end position="479"/>
    </location>
</feature>
<dbReference type="SUPFAM" id="SSF103473">
    <property type="entry name" value="MFS general substrate transporter"/>
    <property type="match status" value="1"/>
</dbReference>
<dbReference type="InterPro" id="IPR036259">
    <property type="entry name" value="MFS_trans_sf"/>
</dbReference>
<dbReference type="VEuPathDB" id="FungiDB:Z518_01767"/>
<dbReference type="OrthoDB" id="6730379at2759"/>
<evidence type="ECO:0000256" key="5">
    <source>
        <dbReference type="ARBA" id="ARBA00023136"/>
    </source>
</evidence>
<dbReference type="GO" id="GO:0016020">
    <property type="term" value="C:membrane"/>
    <property type="evidence" value="ECO:0007669"/>
    <property type="project" value="UniProtKB-SubCell"/>
</dbReference>
<evidence type="ECO:0000256" key="3">
    <source>
        <dbReference type="ARBA" id="ARBA00022692"/>
    </source>
</evidence>
<dbReference type="RefSeq" id="XP_013277819.1">
    <property type="nucleotide sequence ID" value="XM_013422365.1"/>
</dbReference>
<dbReference type="GeneID" id="25289838"/>
<evidence type="ECO:0000313" key="8">
    <source>
        <dbReference type="EMBL" id="KIX10683.1"/>
    </source>
</evidence>
<feature type="transmembrane region" description="Helical" evidence="6">
    <location>
        <begin position="194"/>
        <end position="213"/>
    </location>
</feature>
<gene>
    <name evidence="8" type="ORF">Z518_01767</name>
</gene>
<feature type="transmembrane region" description="Helical" evidence="6">
    <location>
        <begin position="293"/>
        <end position="318"/>
    </location>
</feature>
<reference evidence="8 9" key="1">
    <citation type="submission" date="2015-01" db="EMBL/GenBank/DDBJ databases">
        <title>The Genome Sequence of Rhinocladiella mackenzie CBS 650.93.</title>
        <authorList>
            <consortium name="The Broad Institute Genomics Platform"/>
            <person name="Cuomo C."/>
            <person name="de Hoog S."/>
            <person name="Gorbushina A."/>
            <person name="Stielow B."/>
            <person name="Teixiera M."/>
            <person name="Abouelleil A."/>
            <person name="Chapman S.B."/>
            <person name="Priest M."/>
            <person name="Young S.K."/>
            <person name="Wortman J."/>
            <person name="Nusbaum C."/>
            <person name="Birren B."/>
        </authorList>
    </citation>
    <scope>NUCLEOTIDE SEQUENCE [LARGE SCALE GENOMIC DNA]</scope>
    <source>
        <strain evidence="8 9">CBS 650.93</strain>
    </source>
</reference>
<dbReference type="Proteomes" id="UP000053617">
    <property type="component" value="Unassembled WGS sequence"/>
</dbReference>
<feature type="transmembrane region" description="Helical" evidence="6">
    <location>
        <begin position="418"/>
        <end position="439"/>
    </location>
</feature>
<dbReference type="EMBL" id="KN847475">
    <property type="protein sequence ID" value="KIX10683.1"/>
    <property type="molecule type" value="Genomic_DNA"/>
</dbReference>
<evidence type="ECO:0000256" key="1">
    <source>
        <dbReference type="ARBA" id="ARBA00004141"/>
    </source>
</evidence>
<comment type="subcellular location">
    <subcellularLocation>
        <location evidence="1">Membrane</location>
        <topology evidence="1">Multi-pass membrane protein</topology>
    </subcellularLocation>
</comment>
<feature type="transmembrane region" description="Helical" evidence="6">
    <location>
        <begin position="330"/>
        <end position="351"/>
    </location>
</feature>
<evidence type="ECO:0000259" key="7">
    <source>
        <dbReference type="PROSITE" id="PS50850"/>
    </source>
</evidence>
<dbReference type="Pfam" id="PF07690">
    <property type="entry name" value="MFS_1"/>
    <property type="match status" value="1"/>
</dbReference>
<evidence type="ECO:0000256" key="4">
    <source>
        <dbReference type="ARBA" id="ARBA00022989"/>
    </source>
</evidence>
<proteinExistence type="predicted"/>
<feature type="transmembrane region" description="Helical" evidence="6">
    <location>
        <begin position="358"/>
        <end position="378"/>
    </location>
</feature>
<dbReference type="InterPro" id="IPR011701">
    <property type="entry name" value="MFS"/>
</dbReference>
<keyword evidence="9" id="KW-1185">Reference proteome</keyword>
<dbReference type="PROSITE" id="PS50850">
    <property type="entry name" value="MFS"/>
    <property type="match status" value="1"/>
</dbReference>
<dbReference type="PANTHER" id="PTHR43791:SF35">
    <property type="entry name" value="MAJOR FACILITATOR SUPERFAMILY (MFS) PROFILE DOMAIN-CONTAINING PROTEIN"/>
    <property type="match status" value="1"/>
</dbReference>
<dbReference type="AlphaFoldDB" id="A0A0D2HJ40"/>
<dbReference type="PANTHER" id="PTHR43791">
    <property type="entry name" value="PERMEASE-RELATED"/>
    <property type="match status" value="1"/>
</dbReference>
<organism evidence="8 9">
    <name type="scientific">Rhinocladiella mackenziei CBS 650.93</name>
    <dbReference type="NCBI Taxonomy" id="1442369"/>
    <lineage>
        <taxon>Eukaryota</taxon>
        <taxon>Fungi</taxon>
        <taxon>Dikarya</taxon>
        <taxon>Ascomycota</taxon>
        <taxon>Pezizomycotina</taxon>
        <taxon>Eurotiomycetes</taxon>
        <taxon>Chaetothyriomycetidae</taxon>
        <taxon>Chaetothyriales</taxon>
        <taxon>Herpotrichiellaceae</taxon>
        <taxon>Rhinocladiella</taxon>
    </lineage>
</organism>
<dbReference type="Gene3D" id="1.20.1250.20">
    <property type="entry name" value="MFS general substrate transporter like domains"/>
    <property type="match status" value="2"/>
</dbReference>
<feature type="transmembrane region" description="Helical" evidence="6">
    <location>
        <begin position="225"/>
        <end position="245"/>
    </location>
</feature>
<feature type="transmembrane region" description="Helical" evidence="6">
    <location>
        <begin position="131"/>
        <end position="155"/>
    </location>
</feature>
<keyword evidence="2" id="KW-0813">Transport</keyword>
<dbReference type="GO" id="GO:0022857">
    <property type="term" value="F:transmembrane transporter activity"/>
    <property type="evidence" value="ECO:0007669"/>
    <property type="project" value="InterPro"/>
</dbReference>
<sequence length="508" mass="56331">MMESNLDILVKPNVESAHEEYLEKSLTVDTVHNDQGLEVIAHYDGEKAWDPEEEKKLVHRIDLRLLPILCVTYGIQYYDKSTISQAAIFGLTKDLHLTGNRYSMSASIFYIGFIAGVAPIMLLAQRYPLQYIAAGTVGVWGVTLMATAGCTTFQGLYTQRFFLGFLEAGISPMFMLIVGSWYKKNEQALRMGAWLSCTGYVALFAPLINYGLGHITGTALHSWQYMFLVAGGMTVLWSLVILFLLPAEPTHAKCLDERQKYIAVSRLQTNNTGVRNVHFKPAQIVECLLDIKFWLIFFFSFFTQIANGPVSTFSPIIIHGFGYSTLNTLLLNMPPGFILGTVDLIACYVACRVPGVRTYIILVCHSISVAGALMLWLLPLHAKGALVVATCLLPVYGGSIAIAVGLQIANTAGYTKRTVSSAGIYIGYCLGNITGPLFFKPQDAPRYQPAFITVTITTIAAALTALAYRLTCIYQNKQRDRAGTMEAFDHAFEDDVTDRKNPQFRYIY</sequence>
<feature type="transmembrane region" description="Helical" evidence="6">
    <location>
        <begin position="161"/>
        <end position="182"/>
    </location>
</feature>
<protein>
    <recommendedName>
        <fullName evidence="7">Major facilitator superfamily (MFS) profile domain-containing protein</fullName>
    </recommendedName>
</protein>
<keyword evidence="5 6" id="KW-0472">Membrane</keyword>
<dbReference type="HOGENOM" id="CLU_001265_0_5_1"/>
<evidence type="ECO:0000313" key="9">
    <source>
        <dbReference type="Proteomes" id="UP000053617"/>
    </source>
</evidence>
<name>A0A0D2HJ40_9EURO</name>
<keyword evidence="3 6" id="KW-0812">Transmembrane</keyword>
<feature type="transmembrane region" description="Helical" evidence="6">
    <location>
        <begin position="451"/>
        <end position="471"/>
    </location>
</feature>
<accession>A0A0D2HJ40</accession>